<reference evidence="2 3" key="1">
    <citation type="journal article" date="2019" name="Int. J. Syst. Evol. Microbiol.">
        <title>The Global Catalogue of Microorganisms (GCM) 10K type strain sequencing project: providing services to taxonomists for standard genome sequencing and annotation.</title>
        <authorList>
            <consortium name="The Broad Institute Genomics Platform"/>
            <consortium name="The Broad Institute Genome Sequencing Center for Infectious Disease"/>
            <person name="Wu L."/>
            <person name="Ma J."/>
        </authorList>
    </citation>
    <scope>NUCLEOTIDE SEQUENCE [LARGE SCALE GENOMIC DNA]</scope>
    <source>
        <strain evidence="2 3">JCM 14901</strain>
    </source>
</reference>
<proteinExistence type="predicted"/>
<dbReference type="EMBL" id="BAAAOG010000007">
    <property type="protein sequence ID" value="GAA1964703.1"/>
    <property type="molecule type" value="Genomic_DNA"/>
</dbReference>
<dbReference type="Proteomes" id="UP001499933">
    <property type="component" value="Unassembled WGS sequence"/>
</dbReference>
<feature type="region of interest" description="Disordered" evidence="1">
    <location>
        <begin position="27"/>
        <end position="77"/>
    </location>
</feature>
<evidence type="ECO:0000256" key="1">
    <source>
        <dbReference type="SAM" id="MobiDB-lite"/>
    </source>
</evidence>
<sequence>MSAVNGSSLSRGESDELAELRRRAYGTSAGIADDPAAQARFHELENARRAPAPDPGPEQPDPSLAPTSDDGKSVPSR</sequence>
<protein>
    <submittedName>
        <fullName evidence="2">Uncharacterized protein</fullName>
    </submittedName>
</protein>
<keyword evidence="3" id="KW-1185">Reference proteome</keyword>
<name>A0ABN2R753_9MICO</name>
<comment type="caution">
    <text evidence="2">The sequence shown here is derived from an EMBL/GenBank/DDBJ whole genome shotgun (WGS) entry which is preliminary data.</text>
</comment>
<organism evidence="2 3">
    <name type="scientific">Microbacterium deminutum</name>
    <dbReference type="NCBI Taxonomy" id="344164"/>
    <lineage>
        <taxon>Bacteria</taxon>
        <taxon>Bacillati</taxon>
        <taxon>Actinomycetota</taxon>
        <taxon>Actinomycetes</taxon>
        <taxon>Micrococcales</taxon>
        <taxon>Microbacteriaceae</taxon>
        <taxon>Microbacterium</taxon>
    </lineage>
</organism>
<gene>
    <name evidence="2" type="ORF">GCM10009776_29380</name>
</gene>
<accession>A0ABN2R753</accession>
<evidence type="ECO:0000313" key="2">
    <source>
        <dbReference type="EMBL" id="GAA1964703.1"/>
    </source>
</evidence>
<evidence type="ECO:0000313" key="3">
    <source>
        <dbReference type="Proteomes" id="UP001499933"/>
    </source>
</evidence>